<dbReference type="PANTHER" id="PTHR48051:SF1">
    <property type="entry name" value="RAS SUPPRESSOR PROTEIN 1"/>
    <property type="match status" value="1"/>
</dbReference>
<protein>
    <submittedName>
        <fullName evidence="3">Uncharacterized protein</fullName>
    </submittedName>
</protein>
<proteinExistence type="predicted"/>
<evidence type="ECO:0000256" key="2">
    <source>
        <dbReference type="ARBA" id="ARBA00022737"/>
    </source>
</evidence>
<dbReference type="STRING" id="36166.T1GA16"/>
<accession>T1GA16</accession>
<dbReference type="InterPro" id="IPR032675">
    <property type="entry name" value="LRR_dom_sf"/>
</dbReference>
<dbReference type="Proteomes" id="UP000015102">
    <property type="component" value="Unassembled WGS sequence"/>
</dbReference>
<dbReference type="HOGENOM" id="CLU_1323780_0_0_1"/>
<dbReference type="InterPro" id="IPR001611">
    <property type="entry name" value="Leu-rich_rpt"/>
</dbReference>
<keyword evidence="2" id="KW-0677">Repeat</keyword>
<sequence>SKNSLESITCFGNTNLSDLCLLKTINIRENKLKSLPDQINLLTNLRELLVGSNCLTKLPSSINSLQYLEHLDVSDNQLTSQSLDVIKCMPSLRIFNITGNKNIKRLPKSLATCDNLYDLVIDVDNFEWPELQILQSSTPNILNYLITGEFSIDDNFDTNEKILNNEPSLKEEEIQSKVIENTQKEETMDCYNEDMLLAFKKQQEQKQQ</sequence>
<dbReference type="Pfam" id="PF13855">
    <property type="entry name" value="LRR_8"/>
    <property type="match status" value="1"/>
</dbReference>
<dbReference type="EnsemblMetazoa" id="MESCA000059-RA">
    <property type="protein sequence ID" value="MESCA000059-PA"/>
    <property type="gene ID" value="MESCA000059"/>
</dbReference>
<dbReference type="EMBL" id="CAQQ02163350">
    <property type="status" value="NOT_ANNOTATED_CDS"/>
    <property type="molecule type" value="Genomic_DNA"/>
</dbReference>
<evidence type="ECO:0000313" key="3">
    <source>
        <dbReference type="EnsemblMetazoa" id="MESCA000059-PA"/>
    </source>
</evidence>
<dbReference type="InterPro" id="IPR050216">
    <property type="entry name" value="LRR_domain-containing"/>
</dbReference>
<evidence type="ECO:0000313" key="4">
    <source>
        <dbReference type="Proteomes" id="UP000015102"/>
    </source>
</evidence>
<keyword evidence="4" id="KW-1185">Reference proteome</keyword>
<evidence type="ECO:0000256" key="1">
    <source>
        <dbReference type="ARBA" id="ARBA00022614"/>
    </source>
</evidence>
<dbReference type="AlphaFoldDB" id="T1GA16"/>
<dbReference type="GO" id="GO:0005737">
    <property type="term" value="C:cytoplasm"/>
    <property type="evidence" value="ECO:0007669"/>
    <property type="project" value="TreeGrafter"/>
</dbReference>
<dbReference type="SUPFAM" id="SSF52047">
    <property type="entry name" value="RNI-like"/>
    <property type="match status" value="1"/>
</dbReference>
<dbReference type="Gene3D" id="3.80.10.10">
    <property type="entry name" value="Ribonuclease Inhibitor"/>
    <property type="match status" value="1"/>
</dbReference>
<reference evidence="3" key="2">
    <citation type="submission" date="2015-06" db="UniProtKB">
        <authorList>
            <consortium name="EnsemblMetazoa"/>
        </authorList>
    </citation>
    <scope>IDENTIFICATION</scope>
</reference>
<organism evidence="3 4">
    <name type="scientific">Megaselia scalaris</name>
    <name type="common">Humpbacked fly</name>
    <name type="synonym">Phora scalaris</name>
    <dbReference type="NCBI Taxonomy" id="36166"/>
    <lineage>
        <taxon>Eukaryota</taxon>
        <taxon>Metazoa</taxon>
        <taxon>Ecdysozoa</taxon>
        <taxon>Arthropoda</taxon>
        <taxon>Hexapoda</taxon>
        <taxon>Insecta</taxon>
        <taxon>Pterygota</taxon>
        <taxon>Neoptera</taxon>
        <taxon>Endopterygota</taxon>
        <taxon>Diptera</taxon>
        <taxon>Brachycera</taxon>
        <taxon>Muscomorpha</taxon>
        <taxon>Platypezoidea</taxon>
        <taxon>Phoridae</taxon>
        <taxon>Megaseliini</taxon>
        <taxon>Megaselia</taxon>
    </lineage>
</organism>
<name>T1GA16_MEGSC</name>
<reference evidence="4" key="1">
    <citation type="submission" date="2013-02" db="EMBL/GenBank/DDBJ databases">
        <authorList>
            <person name="Hughes D."/>
        </authorList>
    </citation>
    <scope>NUCLEOTIDE SEQUENCE</scope>
    <source>
        <strain>Durham</strain>
        <strain evidence="4">NC isolate 2 -- Noor lab</strain>
    </source>
</reference>
<dbReference type="PANTHER" id="PTHR48051">
    <property type="match status" value="1"/>
</dbReference>
<keyword evidence="1" id="KW-0433">Leucine-rich repeat</keyword>